<sequence>MSQVLAPAEDLNARKTYERIAFLYDLLDAPYEIGWKRALRRRMFEGLTGAILDAGVGTGCNFTAYPMGTRASGCDASVAMLERARARADRLGVDVELRRSDLTRLDWPDEKFDGIVATFVFACIEDREQLAALEELRRVCKRGGEIRIVDYRLSSRPLVRKRQQVMSRWLSGAFAATYTPTTEAYFADAGLEVIEERFLRGDVLKMIRLRPRQMS</sequence>
<comment type="caution">
    <text evidence="2">The sequence shown here is derived from an EMBL/GenBank/DDBJ whole genome shotgun (WGS) entry which is preliminary data.</text>
</comment>
<dbReference type="Pfam" id="PF13649">
    <property type="entry name" value="Methyltransf_25"/>
    <property type="match status" value="1"/>
</dbReference>
<protein>
    <submittedName>
        <fullName evidence="2">Methyltransferase domain-containing protein</fullName>
    </submittedName>
</protein>
<dbReference type="OrthoDB" id="5449367at2"/>
<dbReference type="EMBL" id="WNKS01000001">
    <property type="protein sequence ID" value="MTV29666.1"/>
    <property type="molecule type" value="Genomic_DNA"/>
</dbReference>
<organism evidence="2 3">
    <name type="scientific">Rhodoblastus acidophilus</name>
    <name type="common">Rhodopseudomonas acidophila</name>
    <dbReference type="NCBI Taxonomy" id="1074"/>
    <lineage>
        <taxon>Bacteria</taxon>
        <taxon>Pseudomonadati</taxon>
        <taxon>Pseudomonadota</taxon>
        <taxon>Alphaproteobacteria</taxon>
        <taxon>Hyphomicrobiales</taxon>
        <taxon>Rhodoblastaceae</taxon>
        <taxon>Rhodoblastus</taxon>
    </lineage>
</organism>
<dbReference type="RefSeq" id="WP_155444319.1">
    <property type="nucleotide sequence ID" value="NZ_JAOQNR010000001.1"/>
</dbReference>
<dbReference type="Proteomes" id="UP000439113">
    <property type="component" value="Unassembled WGS sequence"/>
</dbReference>
<dbReference type="Gene3D" id="3.40.50.150">
    <property type="entry name" value="Vaccinia Virus protein VP39"/>
    <property type="match status" value="1"/>
</dbReference>
<evidence type="ECO:0000259" key="1">
    <source>
        <dbReference type="Pfam" id="PF13649"/>
    </source>
</evidence>
<evidence type="ECO:0000313" key="2">
    <source>
        <dbReference type="EMBL" id="MTV29666.1"/>
    </source>
</evidence>
<evidence type="ECO:0000313" key="3">
    <source>
        <dbReference type="Proteomes" id="UP000439113"/>
    </source>
</evidence>
<dbReference type="GO" id="GO:0008168">
    <property type="term" value="F:methyltransferase activity"/>
    <property type="evidence" value="ECO:0007669"/>
    <property type="project" value="UniProtKB-KW"/>
</dbReference>
<dbReference type="PANTHER" id="PTHR43591">
    <property type="entry name" value="METHYLTRANSFERASE"/>
    <property type="match status" value="1"/>
</dbReference>
<name>A0A6N8DIQ7_RHOAC</name>
<accession>A0A6N8DIQ7</accession>
<dbReference type="CDD" id="cd02440">
    <property type="entry name" value="AdoMet_MTases"/>
    <property type="match status" value="1"/>
</dbReference>
<dbReference type="PANTHER" id="PTHR43591:SF24">
    <property type="entry name" value="2-METHOXY-6-POLYPRENYL-1,4-BENZOQUINOL METHYLASE, MITOCHONDRIAL"/>
    <property type="match status" value="1"/>
</dbReference>
<reference evidence="2 3" key="1">
    <citation type="submission" date="2019-11" db="EMBL/GenBank/DDBJ databases">
        <title>Whole-genome sequence of a Rhodoblastus acidophilus DSM 142.</title>
        <authorList>
            <person name="Kyndt J.A."/>
            <person name="Meyer T.E."/>
        </authorList>
    </citation>
    <scope>NUCLEOTIDE SEQUENCE [LARGE SCALE GENOMIC DNA]</scope>
    <source>
        <strain evidence="2 3">DSM 142</strain>
    </source>
</reference>
<proteinExistence type="predicted"/>
<dbReference type="GO" id="GO:0032259">
    <property type="term" value="P:methylation"/>
    <property type="evidence" value="ECO:0007669"/>
    <property type="project" value="UniProtKB-KW"/>
</dbReference>
<dbReference type="SUPFAM" id="SSF53335">
    <property type="entry name" value="S-adenosyl-L-methionine-dependent methyltransferases"/>
    <property type="match status" value="1"/>
</dbReference>
<keyword evidence="2" id="KW-0808">Transferase</keyword>
<dbReference type="InterPro" id="IPR041698">
    <property type="entry name" value="Methyltransf_25"/>
</dbReference>
<dbReference type="AlphaFoldDB" id="A0A6N8DIQ7"/>
<keyword evidence="2" id="KW-0489">Methyltransferase</keyword>
<dbReference type="InterPro" id="IPR029063">
    <property type="entry name" value="SAM-dependent_MTases_sf"/>
</dbReference>
<gene>
    <name evidence="2" type="ORF">GJ654_01515</name>
</gene>
<feature type="domain" description="Methyltransferase" evidence="1">
    <location>
        <begin position="51"/>
        <end position="144"/>
    </location>
</feature>